<dbReference type="InterPro" id="IPR018490">
    <property type="entry name" value="cNMP-bd_dom_sf"/>
</dbReference>
<organism evidence="5 6">
    <name type="scientific">Sphingopyxis bauzanensis</name>
    <dbReference type="NCBI Taxonomy" id="651663"/>
    <lineage>
        <taxon>Bacteria</taxon>
        <taxon>Pseudomonadati</taxon>
        <taxon>Pseudomonadota</taxon>
        <taxon>Alphaproteobacteria</taxon>
        <taxon>Sphingomonadales</taxon>
        <taxon>Sphingomonadaceae</taxon>
        <taxon>Sphingopyxis</taxon>
    </lineage>
</organism>
<dbReference type="SMART" id="SM00419">
    <property type="entry name" value="HTH_CRP"/>
    <property type="match status" value="1"/>
</dbReference>
<dbReference type="GO" id="GO:0006355">
    <property type="term" value="P:regulation of DNA-templated transcription"/>
    <property type="evidence" value="ECO:0007669"/>
    <property type="project" value="InterPro"/>
</dbReference>
<evidence type="ECO:0000256" key="3">
    <source>
        <dbReference type="ARBA" id="ARBA00023163"/>
    </source>
</evidence>
<dbReference type="SUPFAM" id="SSF46785">
    <property type="entry name" value="Winged helix' DNA-binding domain"/>
    <property type="match status" value="1"/>
</dbReference>
<dbReference type="EMBL" id="NISK01000003">
    <property type="protein sequence ID" value="OWQ96076.1"/>
    <property type="molecule type" value="Genomic_DNA"/>
</dbReference>
<accession>A0A246JTA0</accession>
<dbReference type="InterPro" id="IPR012318">
    <property type="entry name" value="HTH_CRP"/>
</dbReference>
<dbReference type="Proteomes" id="UP000197361">
    <property type="component" value="Unassembled WGS sequence"/>
</dbReference>
<evidence type="ECO:0000256" key="2">
    <source>
        <dbReference type="ARBA" id="ARBA00023125"/>
    </source>
</evidence>
<dbReference type="AlphaFoldDB" id="A0A246JTA0"/>
<evidence type="ECO:0000313" key="6">
    <source>
        <dbReference type="Proteomes" id="UP000197361"/>
    </source>
</evidence>
<evidence type="ECO:0000256" key="1">
    <source>
        <dbReference type="ARBA" id="ARBA00023015"/>
    </source>
</evidence>
<comment type="caution">
    <text evidence="5">The sequence shown here is derived from an EMBL/GenBank/DDBJ whole genome shotgun (WGS) entry which is preliminary data.</text>
</comment>
<evidence type="ECO:0000313" key="5">
    <source>
        <dbReference type="EMBL" id="OWQ96076.1"/>
    </source>
</evidence>
<dbReference type="CDD" id="cd00092">
    <property type="entry name" value="HTH_CRP"/>
    <property type="match status" value="1"/>
</dbReference>
<dbReference type="PROSITE" id="PS51063">
    <property type="entry name" value="HTH_CRP_2"/>
    <property type="match status" value="1"/>
</dbReference>
<keyword evidence="6" id="KW-1185">Reference proteome</keyword>
<proteinExistence type="predicted"/>
<reference evidence="5 6" key="1">
    <citation type="journal article" date="2010" name="Int. J. Syst. Evol. Microbiol.">
        <title>Sphingopyxis bauzanensis sp. nov., a psychrophilic bacterium isolated from soil.</title>
        <authorList>
            <person name="Zhang D.C."/>
            <person name="Liu H.C."/>
            <person name="Xin Y.H."/>
            <person name="Zhou Y.G."/>
            <person name="Schinner F."/>
            <person name="Margesin R."/>
        </authorList>
    </citation>
    <scope>NUCLEOTIDE SEQUENCE [LARGE SCALE GENOMIC DNA]</scope>
    <source>
        <strain evidence="5 6">DSM 22271</strain>
    </source>
</reference>
<gene>
    <name evidence="5" type="ORF">CDQ92_15230</name>
</gene>
<dbReference type="InterPro" id="IPR014710">
    <property type="entry name" value="RmlC-like_jellyroll"/>
</dbReference>
<dbReference type="InterPro" id="IPR000595">
    <property type="entry name" value="cNMP-bd_dom"/>
</dbReference>
<dbReference type="Pfam" id="PF13545">
    <property type="entry name" value="HTH_Crp_2"/>
    <property type="match status" value="1"/>
</dbReference>
<dbReference type="GO" id="GO:0003677">
    <property type="term" value="F:DNA binding"/>
    <property type="evidence" value="ECO:0007669"/>
    <property type="project" value="UniProtKB-KW"/>
</dbReference>
<sequence>MKPKSLNHPHADPFQHFMDVLRSPDLPESSISFLQSCGRPLHLARGEAAELREQEQRTAIFVSEGAAKLVGHVGADREQIVAFCFEGELLILSVTSHTPYTLQALTECRLLAFPAGDLITKVTEATSSAIVERTFLALDQARDASVLLGRKTAQEKLASFLVSMVDRIGVVGPKIIALDLPMSRREIGDCLGLTIETVSRQLTALRNHGIIKTYGRSKITILDMARLSERAVQASCTT</sequence>
<dbReference type="Gene3D" id="2.60.120.10">
    <property type="entry name" value="Jelly Rolls"/>
    <property type="match status" value="1"/>
</dbReference>
<evidence type="ECO:0000259" key="4">
    <source>
        <dbReference type="PROSITE" id="PS51063"/>
    </source>
</evidence>
<dbReference type="FunFam" id="1.10.10.10:FF:000028">
    <property type="entry name" value="Fumarate/nitrate reduction transcriptional regulator Fnr"/>
    <property type="match status" value="1"/>
</dbReference>
<dbReference type="SUPFAM" id="SSF51206">
    <property type="entry name" value="cAMP-binding domain-like"/>
    <property type="match status" value="1"/>
</dbReference>
<dbReference type="Gene3D" id="1.10.10.10">
    <property type="entry name" value="Winged helix-like DNA-binding domain superfamily/Winged helix DNA-binding domain"/>
    <property type="match status" value="1"/>
</dbReference>
<dbReference type="InterPro" id="IPR036390">
    <property type="entry name" value="WH_DNA-bd_sf"/>
</dbReference>
<dbReference type="OrthoDB" id="667966at2"/>
<protein>
    <recommendedName>
        <fullName evidence="4">HTH crp-type domain-containing protein</fullName>
    </recommendedName>
</protein>
<keyword evidence="1" id="KW-0805">Transcription regulation</keyword>
<dbReference type="InterPro" id="IPR036388">
    <property type="entry name" value="WH-like_DNA-bd_sf"/>
</dbReference>
<name>A0A246JTA0_9SPHN</name>
<dbReference type="PRINTS" id="PR00034">
    <property type="entry name" value="HTHCRP"/>
</dbReference>
<dbReference type="CDD" id="cd00038">
    <property type="entry name" value="CAP_ED"/>
    <property type="match status" value="1"/>
</dbReference>
<feature type="domain" description="HTH crp-type" evidence="4">
    <location>
        <begin position="151"/>
        <end position="225"/>
    </location>
</feature>
<keyword evidence="2" id="KW-0238">DNA-binding</keyword>
<keyword evidence="3" id="KW-0804">Transcription</keyword>
<dbReference type="RefSeq" id="WP_088442169.1">
    <property type="nucleotide sequence ID" value="NZ_BMMC01000001.1"/>
</dbReference>